<evidence type="ECO:0000313" key="12">
    <source>
        <dbReference type="Proteomes" id="UP001372834"/>
    </source>
</evidence>
<dbReference type="GO" id="GO:0003677">
    <property type="term" value="F:DNA binding"/>
    <property type="evidence" value="ECO:0007669"/>
    <property type="project" value="UniProtKB-KW"/>
</dbReference>
<evidence type="ECO:0000256" key="6">
    <source>
        <dbReference type="ARBA" id="ARBA00023242"/>
    </source>
</evidence>
<dbReference type="InterPro" id="IPR003173">
    <property type="entry name" value="PC4_C"/>
</dbReference>
<protein>
    <recommendedName>
        <fullName evidence="8">Transcriptional coactivator p15 (PC4) C-terminal domain-containing protein</fullName>
    </recommendedName>
</protein>
<evidence type="ECO:0000313" key="11">
    <source>
        <dbReference type="Proteomes" id="UP001359485"/>
    </source>
</evidence>
<dbReference type="Proteomes" id="UP001372834">
    <property type="component" value="Unassembled WGS sequence"/>
</dbReference>
<comment type="similarity">
    <text evidence="2">Belongs to the transcriptional coactivator PC4 family.</text>
</comment>
<evidence type="ECO:0000313" key="9">
    <source>
        <dbReference type="EMBL" id="KAK6630128.1"/>
    </source>
</evidence>
<evidence type="ECO:0000259" key="8">
    <source>
        <dbReference type="Pfam" id="PF02229"/>
    </source>
</evidence>
<evidence type="ECO:0000256" key="5">
    <source>
        <dbReference type="ARBA" id="ARBA00023163"/>
    </source>
</evidence>
<comment type="caution">
    <text evidence="10">The sequence shown here is derived from an EMBL/GenBank/DDBJ whole genome shotgun (WGS) entry which is preliminary data.</text>
</comment>
<keyword evidence="3" id="KW-0805">Transcription regulation</keyword>
<feature type="domain" description="Transcriptional coactivator p15 (PC4) C-terminal" evidence="8">
    <location>
        <begin position="54"/>
        <end position="105"/>
    </location>
</feature>
<evidence type="ECO:0000256" key="3">
    <source>
        <dbReference type="ARBA" id="ARBA00023015"/>
    </source>
</evidence>
<evidence type="ECO:0000256" key="2">
    <source>
        <dbReference type="ARBA" id="ARBA00009001"/>
    </source>
</evidence>
<dbReference type="Proteomes" id="UP001359485">
    <property type="component" value="Unassembled WGS sequence"/>
</dbReference>
<keyword evidence="4" id="KW-0238">DNA-binding</keyword>
<sequence>MPKDKKKRKDSSESESLSDDSSDEVKKQPPSKKQKTILKCSAAKGRSENNEPQWQLSADKLIKIREFRGKLYIDIRQYYNGPNGDLLPTKKGVSFTPEIYQKFKTLIGEIDEELAKF</sequence>
<keyword evidence="5" id="KW-0804">Transcription</keyword>
<proteinExistence type="inferred from homology"/>
<dbReference type="InterPro" id="IPR009044">
    <property type="entry name" value="ssDNA-bd_transcriptional_reg"/>
</dbReference>
<evidence type="ECO:0000256" key="7">
    <source>
        <dbReference type="SAM" id="MobiDB-lite"/>
    </source>
</evidence>
<dbReference type="Gene3D" id="2.30.31.10">
    <property type="entry name" value="Transcriptional Coactivator Pc4, Chain A"/>
    <property type="match status" value="1"/>
</dbReference>
<dbReference type="EMBL" id="JAWJWE010000002">
    <property type="protein sequence ID" value="KAK6643519.1"/>
    <property type="molecule type" value="Genomic_DNA"/>
</dbReference>
<dbReference type="EMBL" id="JAWJWF010000009">
    <property type="protein sequence ID" value="KAK6630128.1"/>
    <property type="molecule type" value="Genomic_DNA"/>
</dbReference>
<dbReference type="GO" id="GO:0005634">
    <property type="term" value="C:nucleus"/>
    <property type="evidence" value="ECO:0007669"/>
    <property type="project" value="UniProtKB-SubCell"/>
</dbReference>
<dbReference type="PANTHER" id="PTHR13215">
    <property type="entry name" value="RNA POLYMERASE II TRANSCRIPTIONAL COACTIVATOR"/>
    <property type="match status" value="1"/>
</dbReference>
<keyword evidence="11" id="KW-1185">Reference proteome</keyword>
<dbReference type="GO" id="GO:0060261">
    <property type="term" value="P:positive regulation of transcription initiation by RNA polymerase II"/>
    <property type="evidence" value="ECO:0007669"/>
    <property type="project" value="InterPro"/>
</dbReference>
<keyword evidence="6" id="KW-0539">Nucleus</keyword>
<dbReference type="GO" id="GO:0003713">
    <property type="term" value="F:transcription coactivator activity"/>
    <property type="evidence" value="ECO:0007669"/>
    <property type="project" value="InterPro"/>
</dbReference>
<dbReference type="AlphaFoldDB" id="A0AAN8SCW4"/>
<name>A0AAN8SCW4_POLSC</name>
<evidence type="ECO:0000256" key="4">
    <source>
        <dbReference type="ARBA" id="ARBA00023125"/>
    </source>
</evidence>
<comment type="subcellular location">
    <subcellularLocation>
        <location evidence="1">Nucleus</location>
    </subcellularLocation>
</comment>
<dbReference type="SUPFAM" id="SSF54447">
    <property type="entry name" value="ssDNA-binding transcriptional regulator domain"/>
    <property type="match status" value="1"/>
</dbReference>
<feature type="region of interest" description="Disordered" evidence="7">
    <location>
        <begin position="1"/>
        <end position="53"/>
    </location>
</feature>
<evidence type="ECO:0000256" key="1">
    <source>
        <dbReference type="ARBA" id="ARBA00004123"/>
    </source>
</evidence>
<organism evidence="10 12">
    <name type="scientific">Polyplax serrata</name>
    <name type="common">Common mouse louse</name>
    <dbReference type="NCBI Taxonomy" id="468196"/>
    <lineage>
        <taxon>Eukaryota</taxon>
        <taxon>Metazoa</taxon>
        <taxon>Ecdysozoa</taxon>
        <taxon>Arthropoda</taxon>
        <taxon>Hexapoda</taxon>
        <taxon>Insecta</taxon>
        <taxon>Pterygota</taxon>
        <taxon>Neoptera</taxon>
        <taxon>Paraneoptera</taxon>
        <taxon>Psocodea</taxon>
        <taxon>Troctomorpha</taxon>
        <taxon>Phthiraptera</taxon>
        <taxon>Anoplura</taxon>
        <taxon>Polyplacidae</taxon>
        <taxon>Polyplax</taxon>
    </lineage>
</organism>
<accession>A0AAN8SCW4</accession>
<reference evidence="10 12" key="1">
    <citation type="submission" date="2023-10" db="EMBL/GenBank/DDBJ databases">
        <title>Genomes of two closely related lineages of the louse Polyplax serrata with different host specificities.</title>
        <authorList>
            <person name="Martinu J."/>
            <person name="Tarabai H."/>
            <person name="Stefka J."/>
            <person name="Hypsa V."/>
        </authorList>
    </citation>
    <scope>NUCLEOTIDE SEQUENCE [LARGE SCALE GENOMIC DNA]</scope>
    <source>
        <strain evidence="9">98ZLc_SE</strain>
        <strain evidence="10">HR10_N</strain>
    </source>
</reference>
<dbReference type="InterPro" id="IPR045125">
    <property type="entry name" value="Sub1/Tcp4-like"/>
</dbReference>
<gene>
    <name evidence="10" type="ORF">RUM43_005029</name>
    <name evidence="9" type="ORF">RUM44_005679</name>
</gene>
<dbReference type="Pfam" id="PF02229">
    <property type="entry name" value="PC4"/>
    <property type="match status" value="1"/>
</dbReference>
<evidence type="ECO:0000313" key="10">
    <source>
        <dbReference type="EMBL" id="KAK6643519.1"/>
    </source>
</evidence>